<gene>
    <name evidence="4" type="ORF">SAMN05421779_1095</name>
</gene>
<accession>A0A1N7PYY9</accession>
<dbReference type="InterPro" id="IPR006311">
    <property type="entry name" value="TAT_signal"/>
</dbReference>
<sequence length="290" mass="31300">MMMNRREFSGLLGLAGTGAMAATAVSATVAAVPSPASAQQASGSTFERIRSTRKLRVAGIVGTEPYYHKDIATGAWSGFCMSMAQDLAKAMEAEVEISETTWGNAVMDLQSGKIDIMFGLSPTPSRALVVEFTRPIMQNTFTIIARPGLEPKTWDELNRPEMKIAVDIGSTHDLFARRVLPNATLLALKTPDEATLSVQSGRADAVIQVAMLSLVTVKKNPNVGKIVVPAPLIRQPTCAGVRAEESSRFRTFVDNWLEFNRSSGVVSGWITSSLELVGVQKQDIPADIQF</sequence>
<dbReference type="EMBL" id="FTOA01000009">
    <property type="protein sequence ID" value="SIT15838.1"/>
    <property type="molecule type" value="Genomic_DNA"/>
</dbReference>
<feature type="chain" id="PRO_5012252992" evidence="2">
    <location>
        <begin position="22"/>
        <end position="290"/>
    </location>
</feature>
<dbReference type="AlphaFoldDB" id="A0A1N7PYY9"/>
<dbReference type="Pfam" id="PF00497">
    <property type="entry name" value="SBP_bac_3"/>
    <property type="match status" value="1"/>
</dbReference>
<dbReference type="Proteomes" id="UP000185678">
    <property type="component" value="Unassembled WGS sequence"/>
</dbReference>
<feature type="signal peptide" evidence="2">
    <location>
        <begin position="1"/>
        <end position="21"/>
    </location>
</feature>
<dbReference type="SMART" id="SM00062">
    <property type="entry name" value="PBPb"/>
    <property type="match status" value="1"/>
</dbReference>
<evidence type="ECO:0000259" key="3">
    <source>
        <dbReference type="SMART" id="SM00062"/>
    </source>
</evidence>
<evidence type="ECO:0000313" key="4">
    <source>
        <dbReference type="EMBL" id="SIT15838.1"/>
    </source>
</evidence>
<keyword evidence="5" id="KW-1185">Reference proteome</keyword>
<keyword evidence="1 2" id="KW-0732">Signal</keyword>
<evidence type="ECO:0000256" key="1">
    <source>
        <dbReference type="ARBA" id="ARBA00022729"/>
    </source>
</evidence>
<evidence type="ECO:0000256" key="2">
    <source>
        <dbReference type="SAM" id="SignalP"/>
    </source>
</evidence>
<name>A0A1N7PYY9_9PROT</name>
<dbReference type="PANTHER" id="PTHR35936:SF17">
    <property type="entry name" value="ARGININE-BINDING EXTRACELLULAR PROTEIN ARTP"/>
    <property type="match status" value="1"/>
</dbReference>
<dbReference type="SUPFAM" id="SSF53850">
    <property type="entry name" value="Periplasmic binding protein-like II"/>
    <property type="match status" value="1"/>
</dbReference>
<organism evidence="4 5">
    <name type="scientific">Insolitispirillum peregrinum</name>
    <dbReference type="NCBI Taxonomy" id="80876"/>
    <lineage>
        <taxon>Bacteria</taxon>
        <taxon>Pseudomonadati</taxon>
        <taxon>Pseudomonadota</taxon>
        <taxon>Alphaproteobacteria</taxon>
        <taxon>Rhodospirillales</taxon>
        <taxon>Novispirillaceae</taxon>
        <taxon>Insolitispirillum</taxon>
    </lineage>
</organism>
<dbReference type="PANTHER" id="PTHR35936">
    <property type="entry name" value="MEMBRANE-BOUND LYTIC MUREIN TRANSGLYCOSYLASE F"/>
    <property type="match status" value="1"/>
</dbReference>
<feature type="domain" description="Solute-binding protein family 3/N-terminal" evidence="3">
    <location>
        <begin position="54"/>
        <end position="273"/>
    </location>
</feature>
<dbReference type="Gene3D" id="3.40.190.10">
    <property type="entry name" value="Periplasmic binding protein-like II"/>
    <property type="match status" value="2"/>
</dbReference>
<dbReference type="InterPro" id="IPR001638">
    <property type="entry name" value="Solute-binding_3/MltF_N"/>
</dbReference>
<proteinExistence type="predicted"/>
<reference evidence="4 5" key="1">
    <citation type="submission" date="2017-01" db="EMBL/GenBank/DDBJ databases">
        <authorList>
            <person name="Mah S.A."/>
            <person name="Swanson W.J."/>
            <person name="Moy G.W."/>
            <person name="Vacquier V.D."/>
        </authorList>
    </citation>
    <scope>NUCLEOTIDE SEQUENCE [LARGE SCALE GENOMIC DNA]</scope>
    <source>
        <strain evidence="4 5">DSM 11589</strain>
    </source>
</reference>
<dbReference type="STRING" id="80876.SAMN05421779_1095"/>
<protein>
    <submittedName>
        <fullName evidence="4">Amino acid ABC transporter substrate-binding protein, PAAT family</fullName>
    </submittedName>
</protein>
<dbReference type="PROSITE" id="PS51318">
    <property type="entry name" value="TAT"/>
    <property type="match status" value="1"/>
</dbReference>
<evidence type="ECO:0000313" key="5">
    <source>
        <dbReference type="Proteomes" id="UP000185678"/>
    </source>
</evidence>